<dbReference type="EC" id="2.4.-.-" evidence="2"/>
<proteinExistence type="predicted"/>
<dbReference type="SUPFAM" id="SSF53756">
    <property type="entry name" value="UDP-Glycosyltransferase/glycogen phosphorylase"/>
    <property type="match status" value="1"/>
</dbReference>
<dbReference type="Gene3D" id="3.40.50.2000">
    <property type="entry name" value="Glycogen Phosphorylase B"/>
    <property type="match status" value="2"/>
</dbReference>
<protein>
    <submittedName>
        <fullName evidence="2">Glycosyltransferase family 4 protein</fullName>
        <ecNumber evidence="2">2.4.-.-</ecNumber>
    </submittedName>
</protein>
<comment type="caution">
    <text evidence="2">The sequence shown here is derived from an EMBL/GenBank/DDBJ whole genome shotgun (WGS) entry which is preliminary data.</text>
</comment>
<keyword evidence="3" id="KW-1185">Reference proteome</keyword>
<keyword evidence="2" id="KW-0808">Transferase</keyword>
<accession>A0ABW1PS17</accession>
<dbReference type="GO" id="GO:0016757">
    <property type="term" value="F:glycosyltransferase activity"/>
    <property type="evidence" value="ECO:0007669"/>
    <property type="project" value="UniProtKB-KW"/>
</dbReference>
<dbReference type="Proteomes" id="UP001596287">
    <property type="component" value="Unassembled WGS sequence"/>
</dbReference>
<dbReference type="CDD" id="cd03801">
    <property type="entry name" value="GT4_PimA-like"/>
    <property type="match status" value="1"/>
</dbReference>
<evidence type="ECO:0000313" key="3">
    <source>
        <dbReference type="Proteomes" id="UP001596287"/>
    </source>
</evidence>
<dbReference type="PANTHER" id="PTHR12526">
    <property type="entry name" value="GLYCOSYLTRANSFERASE"/>
    <property type="match status" value="1"/>
</dbReference>
<evidence type="ECO:0000259" key="1">
    <source>
        <dbReference type="Pfam" id="PF00534"/>
    </source>
</evidence>
<keyword evidence="2" id="KW-0328">Glycosyltransferase</keyword>
<feature type="domain" description="Glycosyl transferase family 1" evidence="1">
    <location>
        <begin position="209"/>
        <end position="344"/>
    </location>
</feature>
<name>A0ABW1PS17_9FLAO</name>
<dbReference type="EMBL" id="JBHSQB010000010">
    <property type="protein sequence ID" value="MFC6098039.1"/>
    <property type="molecule type" value="Genomic_DNA"/>
</dbReference>
<sequence>MKKIILIGSISDFGGREVEVNTLIHILNKDYRVNLFSTIEMTKKTFALKETKIDWSTLNDQLLKINFFIRMLAWLTKKKSNSNLPLGCFISNKLSNQLFDLNKLCLRVIKKEIDNVDLVLFCGVFTNGFFKEIVEYCSIQNKIIIFRTTGTVSEIPESLKETLRKISKIIIHSENNSQIFKTNNLNNIKIIDQTTLLEKDLLRIKIGNTPELIYGYLGRFSKEKGILELLANFKESERQLHIAGSGPLVHEVKNLCENNVNFNFSGALLPSEIASFFSKIDVLIIPSHEESGPLVGVEAMAAGKIILSTRVGAMMDRTNNTQNQFWFDINDKQSLLTSLEAIETLIGERLISIRKELRKKYIDNYSKSKVDSEYLRLIENLQQTQ</sequence>
<reference evidence="3" key="1">
    <citation type="journal article" date="2019" name="Int. J. Syst. Evol. Microbiol.">
        <title>The Global Catalogue of Microorganisms (GCM) 10K type strain sequencing project: providing services to taxonomists for standard genome sequencing and annotation.</title>
        <authorList>
            <consortium name="The Broad Institute Genomics Platform"/>
            <consortium name="The Broad Institute Genome Sequencing Center for Infectious Disease"/>
            <person name="Wu L."/>
            <person name="Ma J."/>
        </authorList>
    </citation>
    <scope>NUCLEOTIDE SEQUENCE [LARGE SCALE GENOMIC DNA]</scope>
    <source>
        <strain evidence="3">CCUG 49679</strain>
    </source>
</reference>
<organism evidence="2 3">
    <name type="scientific">Flavobacterium qiangtangense</name>
    <dbReference type="NCBI Taxonomy" id="1442595"/>
    <lineage>
        <taxon>Bacteria</taxon>
        <taxon>Pseudomonadati</taxon>
        <taxon>Bacteroidota</taxon>
        <taxon>Flavobacteriia</taxon>
        <taxon>Flavobacteriales</taxon>
        <taxon>Flavobacteriaceae</taxon>
        <taxon>Flavobacterium</taxon>
    </lineage>
</organism>
<dbReference type="RefSeq" id="WP_379793020.1">
    <property type="nucleotide sequence ID" value="NZ_JBHSQB010000010.1"/>
</dbReference>
<dbReference type="InterPro" id="IPR001296">
    <property type="entry name" value="Glyco_trans_1"/>
</dbReference>
<evidence type="ECO:0000313" key="2">
    <source>
        <dbReference type="EMBL" id="MFC6098039.1"/>
    </source>
</evidence>
<gene>
    <name evidence="2" type="ORF">ACFPVY_15395</name>
</gene>
<dbReference type="Pfam" id="PF00534">
    <property type="entry name" value="Glycos_transf_1"/>
    <property type="match status" value="1"/>
</dbReference>